<dbReference type="PANTHER" id="PTHR30591">
    <property type="entry name" value="RECBCD ENZYME SUBUNIT RECC"/>
    <property type="match status" value="1"/>
</dbReference>
<evidence type="ECO:0000256" key="11">
    <source>
        <dbReference type="ARBA" id="ARBA00023014"/>
    </source>
</evidence>
<comment type="subunit">
    <text evidence="14">Heterodimer of AddA and AddB.</text>
</comment>
<dbReference type="InterPro" id="IPR049035">
    <property type="entry name" value="ADDB_N"/>
</dbReference>
<dbReference type="SUPFAM" id="SSF52540">
    <property type="entry name" value="P-loop containing nucleoside triphosphate hydrolases"/>
    <property type="match status" value="1"/>
</dbReference>
<keyword evidence="4 14" id="KW-0547">Nucleotide-binding</keyword>
<evidence type="ECO:0000256" key="6">
    <source>
        <dbReference type="ARBA" id="ARBA00022801"/>
    </source>
</evidence>
<keyword evidence="13 14" id="KW-0234">DNA repair</keyword>
<keyword evidence="10 14" id="KW-0408">Iron</keyword>
<dbReference type="GO" id="GO:0016787">
    <property type="term" value="F:hydrolase activity"/>
    <property type="evidence" value="ECO:0007669"/>
    <property type="project" value="UniProtKB-KW"/>
</dbReference>
<dbReference type="InterPro" id="IPR038726">
    <property type="entry name" value="PDDEXK_AddAB-type"/>
</dbReference>
<evidence type="ECO:0000256" key="4">
    <source>
        <dbReference type="ARBA" id="ARBA00022741"/>
    </source>
</evidence>
<feature type="binding site" evidence="14">
    <location>
        <position position="1137"/>
    </location>
    <ligand>
        <name>[4Fe-4S] cluster</name>
        <dbReference type="ChEBI" id="CHEBI:49883"/>
    </ligand>
</feature>
<dbReference type="Gene3D" id="3.40.50.300">
    <property type="entry name" value="P-loop containing nucleotide triphosphate hydrolases"/>
    <property type="match status" value="3"/>
</dbReference>
<feature type="binding site" evidence="14">
    <location>
        <position position="1128"/>
    </location>
    <ligand>
        <name>[4Fe-4S] cluster</name>
        <dbReference type="ChEBI" id="CHEBI:49883"/>
    </ligand>
</feature>
<dbReference type="PANTHER" id="PTHR30591:SF1">
    <property type="entry name" value="RECBCD ENZYME SUBUNIT RECC"/>
    <property type="match status" value="1"/>
</dbReference>
<dbReference type="Gene3D" id="6.10.140.1030">
    <property type="match status" value="1"/>
</dbReference>
<comment type="cofactor">
    <cofactor evidence="14">
        <name>Mg(2+)</name>
        <dbReference type="ChEBI" id="CHEBI:18420"/>
    </cofactor>
</comment>
<evidence type="ECO:0000256" key="5">
    <source>
        <dbReference type="ARBA" id="ARBA00022763"/>
    </source>
</evidence>
<dbReference type="Pfam" id="PF12705">
    <property type="entry name" value="PDDEXK_1"/>
    <property type="match status" value="1"/>
</dbReference>
<reference evidence="16 17" key="1">
    <citation type="submission" date="2021-03" db="EMBL/GenBank/DDBJ databases">
        <title>Genomic Encyclopedia of Type Strains, Phase IV (KMG-IV): sequencing the most valuable type-strain genomes for metagenomic binning, comparative biology and taxonomic classification.</title>
        <authorList>
            <person name="Goeker M."/>
        </authorList>
    </citation>
    <scope>NUCLEOTIDE SEQUENCE [LARGE SCALE GENOMIC DNA]</scope>
    <source>
        <strain evidence="16 17">DSM 23491</strain>
    </source>
</reference>
<dbReference type="Pfam" id="PF21445">
    <property type="entry name" value="ADDB_N"/>
    <property type="match status" value="1"/>
</dbReference>
<evidence type="ECO:0000259" key="15">
    <source>
        <dbReference type="PROSITE" id="PS51217"/>
    </source>
</evidence>
<dbReference type="EMBL" id="JAGGKP010000001">
    <property type="protein sequence ID" value="MBP1935387.1"/>
    <property type="molecule type" value="Genomic_DNA"/>
</dbReference>
<evidence type="ECO:0000256" key="12">
    <source>
        <dbReference type="ARBA" id="ARBA00023125"/>
    </source>
</evidence>
<evidence type="ECO:0000313" key="16">
    <source>
        <dbReference type="EMBL" id="MBP1935387.1"/>
    </source>
</evidence>
<dbReference type="InterPro" id="IPR027417">
    <property type="entry name" value="P-loop_NTPase"/>
</dbReference>
<comment type="function">
    <text evidence="14">The heterodimer acts as both an ATP-dependent DNA helicase and an ATP-dependent, dual-direction single-stranded exonuclease. Recognizes the chi site generating a DNA molecule suitable for the initiation of homologous recombination. The AddB subunit has 5' -&gt; 3' nuclease activity but not helicase activity.</text>
</comment>
<evidence type="ECO:0000313" key="17">
    <source>
        <dbReference type="Proteomes" id="UP001519273"/>
    </source>
</evidence>
<dbReference type="InterPro" id="IPR011604">
    <property type="entry name" value="PDDEXK-like_dom_sf"/>
</dbReference>
<keyword evidence="9 14" id="KW-0067">ATP-binding</keyword>
<evidence type="ECO:0000256" key="3">
    <source>
        <dbReference type="ARBA" id="ARBA00022723"/>
    </source>
</evidence>
<gene>
    <name evidence="14" type="primary">addB</name>
    <name evidence="16" type="ORF">J2Z20_000248</name>
</gene>
<dbReference type="RefSeq" id="WP_209844591.1">
    <property type="nucleotide sequence ID" value="NZ_CBCRVE010000001.1"/>
</dbReference>
<name>A0ABS4GYN7_9BACL</name>
<dbReference type="GO" id="GO:0003678">
    <property type="term" value="F:DNA helicase activity"/>
    <property type="evidence" value="ECO:0007669"/>
    <property type="project" value="UniProtKB-EC"/>
</dbReference>
<keyword evidence="11 14" id="KW-0411">Iron-sulfur</keyword>
<dbReference type="NCBIfam" id="TIGR02773">
    <property type="entry name" value="addB_Gpos"/>
    <property type="match status" value="1"/>
</dbReference>
<evidence type="ECO:0000256" key="14">
    <source>
        <dbReference type="HAMAP-Rule" id="MF_01452"/>
    </source>
</evidence>
<keyword evidence="5 14" id="KW-0227">DNA damage</keyword>
<dbReference type="PROSITE" id="PS51217">
    <property type="entry name" value="UVRD_HELICASE_CTER"/>
    <property type="match status" value="1"/>
</dbReference>
<comment type="similarity">
    <text evidence="14">Belongs to the helicase family. AddB/RexB type 1 subfamily.</text>
</comment>
<feature type="domain" description="UvrD-like helicase C-terminal" evidence="15">
    <location>
        <begin position="287"/>
        <end position="591"/>
    </location>
</feature>
<feature type="binding site" evidence="14">
    <location>
        <position position="808"/>
    </location>
    <ligand>
        <name>[4Fe-4S] cluster</name>
        <dbReference type="ChEBI" id="CHEBI:49883"/>
    </ligand>
</feature>
<accession>A0ABS4GYN7</accession>
<keyword evidence="3 14" id="KW-0479">Metal-binding</keyword>
<sequence length="1172" mass="133281">MSVQFLIGRSGSGKSTYILEQISAKLRAAPDGPPIILLVPEQGSFQAEHALVQSDDIRGTVRAQVLSFRRLAYRVMQEAGGSALVPITDEGKKMLLYKLIRHRKDQLKLFGNSGDQFGFVGRLNDLYTEMKRYCIDPASIEDYLSLMDSSSKGLSLLKDKMADISTLFREFESELSQLYIDDEDNLIKLSEGIPLSSYVRESEIWIDGFHGFTPQEYRVLEQLMKYASSVTISLTLDRPFDDGAVPEELDLFHPAATTYIKLRSIAAEQSIDIVPTKVMESVPLPRFQASPMLSHIERAYERRIPWKDPAPAAPDQSIALYTAVNRRAEVEGVAREILRLAREEQVRYREMAVFVRNIADYEQVIAPLFRDYNIPFFLDQKRSVLHHPLVEFIRGALDVVQRYWRYEDVFRCIKTDFLLPIDGSITRSDMDRLENYVLASGIQGSRWTDGRPWKGAPNLSLETGDEGTSTSREEGLELLERCRTQVTGPLYAFEKRLKKAKTTREMSTAVYLLLEETMAPQRLDLLSHEAMMQGQPQTAKEHRQLWGAVLDLLDQTVEMMGDEQLDLDLFAAMLETGLADLKLSLVPPALDQVLVGNMDRTRANDIKYAFLLGVNDGVLPATFKEEGVLTEQERERLAEIGLELAPGVTRRLLDERFLIYNTLTAASRKLWISYPLADEDGKSLLPSELIRHVRTIFPFLKETFLSDQPQIHQPSGEQQQFIAHPRQTLQHLISQFRWWRQGADISPVWWDVYNWYLSRPEWHEPLERLLQSLFYKNQVSSLTAATSRKLYGKHLKTSVSRMEKFVACAFSHFASYGLRLKERQIYRLKAPDIGQLFHAALSEMAVRFKEENRSWGSLTPDECRLEADIIVDKLAPKLQGEILLSSKRYRYITRKLKDIVGRASVILGEHARRGSFEPVGIELDFGPGRPLPPLTFELENGCTMEIVGRIDRVDMAEDERGILLRVIDYKSSQTDLKLHEVYYGLSLQMLTYLDVLLTYSEQWLGQAALPAGTLYFHVHNPLLQSSNAITQEQADAELLKRFKLKGLVTADRDMIAKMDAELEKGYSSILPVAVKADGGFYSSASVATIEQWDILLGSVRRTITDIGTKITDGDVSIEPYKLKQATPCTHCSFKSVCQFDESIEGVQYHGLIKPDKEQLWKLLRGEEGGELA</sequence>
<feature type="binding site" evidence="14">
    <location>
        <position position="1131"/>
    </location>
    <ligand>
        <name>[4Fe-4S] cluster</name>
        <dbReference type="ChEBI" id="CHEBI:49883"/>
    </ligand>
</feature>
<keyword evidence="6 14" id="KW-0378">Hydrolase</keyword>
<keyword evidence="17" id="KW-1185">Reference proteome</keyword>
<comment type="cofactor">
    <cofactor evidence="14">
        <name>[4Fe-4S] cluster</name>
        <dbReference type="ChEBI" id="CHEBI:49883"/>
    </cofactor>
    <text evidence="14">Binds 1 [4Fe-4S] cluster.</text>
</comment>
<proteinExistence type="inferred from homology"/>
<dbReference type="InterPro" id="IPR014140">
    <property type="entry name" value="DNA_helicase_suAddB"/>
</dbReference>
<dbReference type="HAMAP" id="MF_01452">
    <property type="entry name" value="AddB_type1"/>
    <property type="match status" value="1"/>
</dbReference>
<dbReference type="EC" id="3.1.-.-" evidence="14"/>
<dbReference type="Gene3D" id="3.90.320.10">
    <property type="match status" value="1"/>
</dbReference>
<keyword evidence="12 14" id="KW-0238">DNA-binding</keyword>
<keyword evidence="7 14" id="KW-0347">Helicase</keyword>
<organism evidence="16 17">
    <name type="scientific">Paenibacillus sediminis</name>
    <dbReference type="NCBI Taxonomy" id="664909"/>
    <lineage>
        <taxon>Bacteria</taxon>
        <taxon>Bacillati</taxon>
        <taxon>Bacillota</taxon>
        <taxon>Bacilli</taxon>
        <taxon>Bacillales</taxon>
        <taxon>Paenibacillaceae</taxon>
        <taxon>Paenibacillus</taxon>
    </lineage>
</organism>
<keyword evidence="8 14" id="KW-0269">Exonuclease</keyword>
<evidence type="ECO:0000256" key="10">
    <source>
        <dbReference type="ARBA" id="ARBA00023004"/>
    </source>
</evidence>
<evidence type="ECO:0000256" key="8">
    <source>
        <dbReference type="ARBA" id="ARBA00022839"/>
    </source>
</evidence>
<dbReference type="InterPro" id="IPR014017">
    <property type="entry name" value="DNA_helicase_UvrD-like_C"/>
</dbReference>
<keyword evidence="1 14" id="KW-0004">4Fe-4S</keyword>
<evidence type="ECO:0000256" key="9">
    <source>
        <dbReference type="ARBA" id="ARBA00022840"/>
    </source>
</evidence>
<protein>
    <recommendedName>
        <fullName evidence="14">ATP-dependent helicase/deoxyribonuclease subunit B</fullName>
        <ecNumber evidence="14">3.1.-.-</ecNumber>
    </recommendedName>
    <alternativeName>
        <fullName evidence="14">ATP-dependent helicase/nuclease subunit AddB</fullName>
    </alternativeName>
</protein>
<keyword evidence="2 14" id="KW-0540">Nuclease</keyword>
<evidence type="ECO:0000256" key="13">
    <source>
        <dbReference type="ARBA" id="ARBA00023204"/>
    </source>
</evidence>
<evidence type="ECO:0000256" key="7">
    <source>
        <dbReference type="ARBA" id="ARBA00022806"/>
    </source>
</evidence>
<dbReference type="Proteomes" id="UP001519273">
    <property type="component" value="Unassembled WGS sequence"/>
</dbReference>
<comment type="caution">
    <text evidence="16">The sequence shown here is derived from an EMBL/GenBank/DDBJ whole genome shotgun (WGS) entry which is preliminary data.</text>
</comment>
<comment type="miscellaneous">
    <text evidence="14">Despite having conserved helicase domains, this subunit does not have helicase activity.</text>
</comment>
<evidence type="ECO:0000256" key="1">
    <source>
        <dbReference type="ARBA" id="ARBA00022485"/>
    </source>
</evidence>
<evidence type="ECO:0000256" key="2">
    <source>
        <dbReference type="ARBA" id="ARBA00022722"/>
    </source>
</evidence>